<dbReference type="InterPro" id="IPR043151">
    <property type="entry name" value="BAH_sf"/>
</dbReference>
<keyword evidence="7" id="KW-0539">Nucleus</keyword>
<evidence type="ECO:0000313" key="10">
    <source>
        <dbReference type="EMBL" id="OBZ68208.1"/>
    </source>
</evidence>
<keyword evidence="11" id="KW-1185">Reference proteome</keyword>
<evidence type="ECO:0000259" key="9">
    <source>
        <dbReference type="PROSITE" id="PS51038"/>
    </source>
</evidence>
<protein>
    <recommendedName>
        <fullName evidence="2">DNA (cytosine-5-)-methyltransferase</fullName>
        <ecNumber evidence="2">2.1.1.37</ecNumber>
    </recommendedName>
</protein>
<dbReference type="GO" id="GO:0003677">
    <property type="term" value="F:DNA binding"/>
    <property type="evidence" value="ECO:0007669"/>
    <property type="project" value="UniProtKB-KW"/>
</dbReference>
<evidence type="ECO:0000313" key="11">
    <source>
        <dbReference type="Proteomes" id="UP000092993"/>
    </source>
</evidence>
<dbReference type="GO" id="GO:0044027">
    <property type="term" value="P:negative regulation of gene expression via chromosomal CpG island methylation"/>
    <property type="evidence" value="ECO:0007669"/>
    <property type="project" value="TreeGrafter"/>
</dbReference>
<dbReference type="EMBL" id="LUGG01000022">
    <property type="protein sequence ID" value="OBZ68208.1"/>
    <property type="molecule type" value="Genomic_DNA"/>
</dbReference>
<dbReference type="SUPFAM" id="SSF53335">
    <property type="entry name" value="S-adenosyl-L-methionine-dependent methyltransferases"/>
    <property type="match status" value="1"/>
</dbReference>
<dbReference type="GO" id="GO:0003886">
    <property type="term" value="F:DNA (cytosine-5-)-methyltransferase activity"/>
    <property type="evidence" value="ECO:0007669"/>
    <property type="project" value="UniProtKB-EC"/>
</dbReference>
<reference evidence="10 11" key="1">
    <citation type="submission" date="2016-03" db="EMBL/GenBank/DDBJ databases">
        <title>Whole genome sequencing of Grifola frondosa 9006-11.</title>
        <authorList>
            <person name="Min B."/>
            <person name="Park H."/>
            <person name="Kim J.-G."/>
            <person name="Cho H."/>
            <person name="Oh Y.-L."/>
            <person name="Kong W.-S."/>
            <person name="Choi I.-G."/>
        </authorList>
    </citation>
    <scope>NUCLEOTIDE SEQUENCE [LARGE SCALE GENOMIC DNA]</scope>
    <source>
        <strain evidence="10 11">9006-11</strain>
    </source>
</reference>
<dbReference type="EC" id="2.1.1.37" evidence="2"/>
<comment type="subcellular location">
    <subcellularLocation>
        <location evidence="1">Nucleus</location>
    </subcellularLocation>
</comment>
<keyword evidence="4 8" id="KW-0808">Transferase</keyword>
<keyword evidence="3 8" id="KW-0489">Methyltransferase</keyword>
<evidence type="ECO:0000256" key="8">
    <source>
        <dbReference type="PROSITE-ProRule" id="PRU01016"/>
    </source>
</evidence>
<gene>
    <name evidence="10" type="primary">MET1B</name>
    <name evidence="10" type="ORF">A0H81_11826</name>
</gene>
<dbReference type="PANTHER" id="PTHR10629">
    <property type="entry name" value="CYTOSINE-SPECIFIC METHYLTRANSFERASE"/>
    <property type="match status" value="1"/>
</dbReference>
<dbReference type="Proteomes" id="UP000092993">
    <property type="component" value="Unassembled WGS sequence"/>
</dbReference>
<comment type="caution">
    <text evidence="10">The sequence shown here is derived from an EMBL/GenBank/DDBJ whole genome shotgun (WGS) entry which is preliminary data.</text>
</comment>
<keyword evidence="5 8" id="KW-0949">S-adenosyl-L-methionine</keyword>
<dbReference type="AlphaFoldDB" id="A0A1C7LUN5"/>
<evidence type="ECO:0000256" key="1">
    <source>
        <dbReference type="ARBA" id="ARBA00004123"/>
    </source>
</evidence>
<dbReference type="InterPro" id="IPR001025">
    <property type="entry name" value="BAH_dom"/>
</dbReference>
<dbReference type="InterPro" id="IPR050390">
    <property type="entry name" value="C5-Methyltransferase"/>
</dbReference>
<dbReference type="Gene3D" id="3.90.120.10">
    <property type="entry name" value="DNA Methylase, subunit A, domain 2"/>
    <property type="match status" value="1"/>
</dbReference>
<dbReference type="OMA" id="GNAVPWP"/>
<evidence type="ECO:0000256" key="2">
    <source>
        <dbReference type="ARBA" id="ARBA00011975"/>
    </source>
</evidence>
<evidence type="ECO:0000256" key="6">
    <source>
        <dbReference type="ARBA" id="ARBA00023125"/>
    </source>
</evidence>
<dbReference type="PROSITE" id="PS51679">
    <property type="entry name" value="SAM_MT_C5"/>
    <property type="match status" value="1"/>
</dbReference>
<dbReference type="InterPro" id="IPR001525">
    <property type="entry name" value="C5_MeTfrase"/>
</dbReference>
<feature type="domain" description="BAH" evidence="9">
    <location>
        <begin position="188"/>
        <end position="317"/>
    </location>
</feature>
<sequence>MTPYTLKLSMDGMCSKTRPKYIEGASSISIALVGLLKSLSPLRLRIQHGPIATLRRPISESSMNFWRETSSSDIQDALAFTIAAIRTTATTTTANYSQGPSGNVDLAVLRPEKQNRTHVTPLIDKLARGLFREHLEVVGPRPKRLDERVLKQQALEARLRLLDMLARTMNDRRKIEFPHAKQLQHRDRVYWVGDVVLTQAGSYRDRRVPDVPTDLDSLPDDATLPDFFWFARIIYIDQQRKKLHVQWFEHSSQTFLQEIGNPQELFLFKTCDHVDIKLVVGKVKVHRLPAMEAEVGPLDYFYNFVYDEADASFTSVNDLNNSLAESLRPPNNCPACLIFEQQSEDDYGRKIDNGRGVAYRGERYHEHDFAVIQTEDGPAQIGQIMDIRFSSRARQLGSTVLTVRVLGRTSDIIDIFPRDRHLFFTDEVADVSVADLVHRCSVRHYLSVSDLSKWLAVSPFHFYTKYHFPSLDVNDWDDRTELLPDNIPQCMSCSEEDEKRVKQLEEFMRRRRPLRALDPFGGVGAFGLGMEESGCIKMTHAVEISPSAAETLRRNSPGTLVYNQCSNIVLRRTKAIMWTFPRVLEMANSYRDKPQLQERLTVLLQAFHVNRIPFCYMENVRGFLSYNLNTTQAGRYRVEGGIKMGGLKFLVRALLAMGYQVHFSLLQAAHYGTPQSRVRFFLIAALHGHTLPAFPQPTHDFPLHDALELKFPNGISIRPIRTANGLAPCKFVSIDDAIGDLPRFDWKNPRKLELSTRQYLDDIPEEGHRNIPAIACDRSKPYCGPAKTEPYHHRKPLTSFQVRCRIRPTTDLQHFTRVLKEETVERVVNIPLNPKADYKSLNPYLWEWQFSNPSSAVARDGFRPGLYGRLDKDGWFQTTVTNVEPTAKQSWVLNPYCKRVVTVRELARSQGFPDHFVFYSMHSDVKTMQRQIGNAVPWPVAAALGRELRQTLFRQWQRDQEEAIVVE</sequence>
<dbReference type="InterPro" id="IPR029063">
    <property type="entry name" value="SAM-dependent_MTases_sf"/>
</dbReference>
<dbReference type="PRINTS" id="PR00105">
    <property type="entry name" value="C5METTRFRASE"/>
</dbReference>
<dbReference type="PANTHER" id="PTHR10629:SF52">
    <property type="entry name" value="DNA (CYTOSINE-5)-METHYLTRANSFERASE 1"/>
    <property type="match status" value="1"/>
</dbReference>
<evidence type="ECO:0000256" key="3">
    <source>
        <dbReference type="ARBA" id="ARBA00022603"/>
    </source>
</evidence>
<dbReference type="PROSITE" id="PS51038">
    <property type="entry name" value="BAH"/>
    <property type="match status" value="2"/>
</dbReference>
<dbReference type="OrthoDB" id="5376140at2759"/>
<dbReference type="GO" id="GO:0032259">
    <property type="term" value="P:methylation"/>
    <property type="evidence" value="ECO:0007669"/>
    <property type="project" value="UniProtKB-KW"/>
</dbReference>
<evidence type="ECO:0000256" key="5">
    <source>
        <dbReference type="ARBA" id="ARBA00022691"/>
    </source>
</evidence>
<proteinExistence type="inferred from homology"/>
<name>A0A1C7LUN5_GRIFR</name>
<feature type="domain" description="BAH" evidence="9">
    <location>
        <begin position="362"/>
        <end position="479"/>
    </location>
</feature>
<comment type="caution">
    <text evidence="8">Lacks conserved residue(s) required for the propagation of feature annotation.</text>
</comment>
<evidence type="ECO:0000256" key="4">
    <source>
        <dbReference type="ARBA" id="ARBA00022679"/>
    </source>
</evidence>
<dbReference type="STRING" id="5627.A0A1C7LUN5"/>
<organism evidence="10 11">
    <name type="scientific">Grifola frondosa</name>
    <name type="common">Maitake</name>
    <name type="synonym">Polyporus frondosus</name>
    <dbReference type="NCBI Taxonomy" id="5627"/>
    <lineage>
        <taxon>Eukaryota</taxon>
        <taxon>Fungi</taxon>
        <taxon>Dikarya</taxon>
        <taxon>Basidiomycota</taxon>
        <taxon>Agaricomycotina</taxon>
        <taxon>Agaricomycetes</taxon>
        <taxon>Polyporales</taxon>
        <taxon>Grifolaceae</taxon>
        <taxon>Grifola</taxon>
    </lineage>
</organism>
<dbReference type="GO" id="GO:0003682">
    <property type="term" value="F:chromatin binding"/>
    <property type="evidence" value="ECO:0007669"/>
    <property type="project" value="InterPro"/>
</dbReference>
<comment type="similarity">
    <text evidence="8">Belongs to the class I-like SAM-binding methyltransferase superfamily. C5-methyltransferase family.</text>
</comment>
<dbReference type="Gene3D" id="2.30.30.490">
    <property type="match status" value="2"/>
</dbReference>
<dbReference type="Pfam" id="PF00145">
    <property type="entry name" value="DNA_methylase"/>
    <property type="match status" value="1"/>
</dbReference>
<dbReference type="GO" id="GO:0005634">
    <property type="term" value="C:nucleus"/>
    <property type="evidence" value="ECO:0007669"/>
    <property type="project" value="UniProtKB-SubCell"/>
</dbReference>
<evidence type="ECO:0000256" key="7">
    <source>
        <dbReference type="ARBA" id="ARBA00023242"/>
    </source>
</evidence>
<accession>A0A1C7LUN5</accession>
<keyword evidence="6" id="KW-0238">DNA-binding</keyword>
<dbReference type="Gene3D" id="3.40.50.150">
    <property type="entry name" value="Vaccinia Virus protein VP39"/>
    <property type="match status" value="2"/>
</dbReference>